<sequence>MKYSIVLSLFLLSGATAMAQEKKEEGKKPGSLQDAQFEIIKERKNRVGEADRRYEKIPPQPQLDREHQAQQFDIKDYDLGLPLFSPTIRVLKMKKEKRPSYTPNYVKAGFGSYVSPYLELYLANPKSRDMNWNVRAAHASSLNGPVDSKNSGASETAIDLGGEFIGKRAVLSGNLFYNRRGVHFYGYDSDIDPTPDASDIAQNWNTFGANIGFRNVDRDLMQLDLGTDFYYMKGKSGISEIGWTIGGESEFDLGGDWALGLDGDVIISSLDKPVEKESRSYVSVRPTIKFRPNVFLIEAGVSINYQSDTVENLASAVIAPLLKATYEFDGAGKISAGIRGGVDYNSYQSFVEENPFLADTIAIFNTAKDYELFLEGDYALLGSLGITGGFSYARYTNMPFFVNDYVRDPAQFIIIYDDETDVTKFFADLYYDFQEKFRLTAGLEYNGYSVSDQLKEAWHRPTLIFRGGFDYKITEKIGFNTKFEALTGIKALDEKGEAIDLDAILDLDVKGTYQVNKKISAFVLLDNLLSKDNAYYYRYPTRGLMVMGGVGVSF</sequence>
<dbReference type="SUPFAM" id="SSF56935">
    <property type="entry name" value="Porins"/>
    <property type="match status" value="1"/>
</dbReference>
<keyword evidence="2" id="KW-0472">Membrane</keyword>
<evidence type="ECO:0000313" key="5">
    <source>
        <dbReference type="EMBL" id="BDD09814.1"/>
    </source>
</evidence>
<feature type="signal peptide" evidence="4">
    <location>
        <begin position="1"/>
        <end position="19"/>
    </location>
</feature>
<keyword evidence="6" id="KW-1185">Reference proteome</keyword>
<dbReference type="AlphaFoldDB" id="A0AAU9D5Q4"/>
<organism evidence="5 6">
    <name type="scientific">Fulvitalea axinellae</name>
    <dbReference type="NCBI Taxonomy" id="1182444"/>
    <lineage>
        <taxon>Bacteria</taxon>
        <taxon>Pseudomonadati</taxon>
        <taxon>Bacteroidota</taxon>
        <taxon>Cytophagia</taxon>
        <taxon>Cytophagales</taxon>
        <taxon>Persicobacteraceae</taxon>
        <taxon>Fulvitalea</taxon>
    </lineage>
</organism>
<proteinExistence type="predicted"/>
<keyword evidence="4" id="KW-0732">Signal</keyword>
<reference evidence="5 6" key="1">
    <citation type="submission" date="2021-12" db="EMBL/GenBank/DDBJ databases">
        <title>Genome sequencing of bacteria with rrn-lacking chromosome and rrn-plasmid.</title>
        <authorList>
            <person name="Anda M."/>
            <person name="Iwasaki W."/>
        </authorList>
    </citation>
    <scope>NUCLEOTIDE SEQUENCE [LARGE SCALE GENOMIC DNA]</scope>
    <source>
        <strain evidence="5 6">DSM 100852</strain>
    </source>
</reference>
<evidence type="ECO:0000256" key="4">
    <source>
        <dbReference type="SAM" id="SignalP"/>
    </source>
</evidence>
<evidence type="ECO:0000313" key="6">
    <source>
        <dbReference type="Proteomes" id="UP001348817"/>
    </source>
</evidence>
<comment type="subcellular location">
    <subcellularLocation>
        <location evidence="1">Cell outer membrane</location>
    </subcellularLocation>
</comment>
<keyword evidence="3" id="KW-0998">Cell outer membrane</keyword>
<feature type="chain" id="PRO_5043515821" description="TonB-dependent receptor" evidence="4">
    <location>
        <begin position="20"/>
        <end position="554"/>
    </location>
</feature>
<evidence type="ECO:0008006" key="7">
    <source>
        <dbReference type="Google" id="ProtNLM"/>
    </source>
</evidence>
<dbReference type="InterPro" id="IPR036942">
    <property type="entry name" value="Beta-barrel_TonB_sf"/>
</dbReference>
<protein>
    <recommendedName>
        <fullName evidence="7">TonB-dependent receptor</fullName>
    </recommendedName>
</protein>
<evidence type="ECO:0000256" key="2">
    <source>
        <dbReference type="ARBA" id="ARBA00023136"/>
    </source>
</evidence>
<accession>A0AAU9D5Q4</accession>
<evidence type="ECO:0000256" key="3">
    <source>
        <dbReference type="ARBA" id="ARBA00023237"/>
    </source>
</evidence>
<gene>
    <name evidence="5" type="ORF">FUAX_22460</name>
</gene>
<dbReference type="RefSeq" id="WP_338391403.1">
    <property type="nucleotide sequence ID" value="NZ_AP025314.1"/>
</dbReference>
<dbReference type="EMBL" id="AP025314">
    <property type="protein sequence ID" value="BDD09814.1"/>
    <property type="molecule type" value="Genomic_DNA"/>
</dbReference>
<dbReference type="KEGG" id="fax:FUAX_22460"/>
<dbReference type="Gene3D" id="2.40.170.20">
    <property type="entry name" value="TonB-dependent receptor, beta-barrel domain"/>
    <property type="match status" value="1"/>
</dbReference>
<dbReference type="Proteomes" id="UP001348817">
    <property type="component" value="Chromosome"/>
</dbReference>
<name>A0AAU9D5Q4_9BACT</name>
<evidence type="ECO:0000256" key="1">
    <source>
        <dbReference type="ARBA" id="ARBA00004442"/>
    </source>
</evidence>
<dbReference type="GO" id="GO:0009279">
    <property type="term" value="C:cell outer membrane"/>
    <property type="evidence" value="ECO:0007669"/>
    <property type="project" value="UniProtKB-SubCell"/>
</dbReference>